<protein>
    <submittedName>
        <fullName evidence="1">Uncharacterized protein</fullName>
    </submittedName>
</protein>
<organism evidence="1">
    <name type="scientific">marine sediment metagenome</name>
    <dbReference type="NCBI Taxonomy" id="412755"/>
    <lineage>
        <taxon>unclassified sequences</taxon>
        <taxon>metagenomes</taxon>
        <taxon>ecological metagenomes</taxon>
    </lineage>
</organism>
<comment type="caution">
    <text evidence="1">The sequence shown here is derived from an EMBL/GenBank/DDBJ whole genome shotgun (WGS) entry which is preliminary data.</text>
</comment>
<gene>
    <name evidence="1" type="ORF">LCGC14_3016420</name>
</gene>
<name>A0A0F8XJH0_9ZZZZ</name>
<dbReference type="AlphaFoldDB" id="A0A0F8XJH0"/>
<dbReference type="EMBL" id="LAZR01062579">
    <property type="protein sequence ID" value="KKK61230.1"/>
    <property type="molecule type" value="Genomic_DNA"/>
</dbReference>
<reference evidence="1" key="1">
    <citation type="journal article" date="2015" name="Nature">
        <title>Complex archaea that bridge the gap between prokaryotes and eukaryotes.</title>
        <authorList>
            <person name="Spang A."/>
            <person name="Saw J.H."/>
            <person name="Jorgensen S.L."/>
            <person name="Zaremba-Niedzwiedzka K."/>
            <person name="Martijn J."/>
            <person name="Lind A.E."/>
            <person name="van Eijk R."/>
            <person name="Schleper C."/>
            <person name="Guy L."/>
            <person name="Ettema T.J."/>
        </authorList>
    </citation>
    <scope>NUCLEOTIDE SEQUENCE</scope>
</reference>
<accession>A0A0F8XJH0</accession>
<proteinExistence type="predicted"/>
<evidence type="ECO:0000313" key="1">
    <source>
        <dbReference type="EMBL" id="KKK61230.1"/>
    </source>
</evidence>
<sequence length="89" mass="10046">MLRAFQKEKGSSMSTSTALKNDDMVVLDYDHEKRQISIEGGDPITINEAKTLFERALVADCNMAMTTLCNHDYDMDAVERYYNECDGVA</sequence>